<reference evidence="2" key="2">
    <citation type="submission" date="2021-01" db="EMBL/GenBank/DDBJ databases">
        <authorList>
            <person name="Schikora-Tamarit M.A."/>
        </authorList>
    </citation>
    <scope>NUCLEOTIDE SEQUENCE</scope>
    <source>
        <strain evidence="2">CBS6341</strain>
    </source>
</reference>
<dbReference type="CDD" id="cd05243">
    <property type="entry name" value="SDR_a5"/>
    <property type="match status" value="1"/>
</dbReference>
<dbReference type="OrthoDB" id="10254604at2759"/>
<evidence type="ECO:0000313" key="3">
    <source>
        <dbReference type="Proteomes" id="UP000769528"/>
    </source>
</evidence>
<dbReference type="Gene3D" id="3.40.50.720">
    <property type="entry name" value="NAD(P)-binding Rossmann-like Domain"/>
    <property type="match status" value="1"/>
</dbReference>
<sequence>MVSKVAIIGANGGVATHLIKRLAKLSNEFEPVAFIRNESQIAKFQDIGVKYSLDIDITNSTVEEISKSLIGFDSVVFSAGAGGKGLDLTFSVDLDGAIKVSEAVKLNKIKRFILVSAIKSQDRSFWWDTKLRSYYIAKKYADEIISNDKEIPWTIVQPGHLLNEESTGKIYDPRKVDELAIKAQKDGKLNISRDDVALTIVESLKNDKTIHQFIPLIEGDIPIKEALNQL</sequence>
<keyword evidence="3" id="KW-1185">Reference proteome</keyword>
<evidence type="ECO:0000259" key="1">
    <source>
        <dbReference type="Pfam" id="PF13460"/>
    </source>
</evidence>
<dbReference type="AlphaFoldDB" id="A0A9P8PIU2"/>
<dbReference type="PANTHER" id="PTHR15020:SF50">
    <property type="entry name" value="UPF0659 PROTEIN YMR090W"/>
    <property type="match status" value="1"/>
</dbReference>
<organism evidence="2 3">
    <name type="scientific">Wickerhamomyces mucosus</name>
    <dbReference type="NCBI Taxonomy" id="1378264"/>
    <lineage>
        <taxon>Eukaryota</taxon>
        <taxon>Fungi</taxon>
        <taxon>Dikarya</taxon>
        <taxon>Ascomycota</taxon>
        <taxon>Saccharomycotina</taxon>
        <taxon>Saccharomycetes</taxon>
        <taxon>Phaffomycetales</taxon>
        <taxon>Wickerhamomycetaceae</taxon>
        <taxon>Wickerhamomyces</taxon>
    </lineage>
</organism>
<proteinExistence type="predicted"/>
<dbReference type="SUPFAM" id="SSF51735">
    <property type="entry name" value="NAD(P)-binding Rossmann-fold domains"/>
    <property type="match status" value="1"/>
</dbReference>
<dbReference type="PANTHER" id="PTHR15020">
    <property type="entry name" value="FLAVIN REDUCTASE-RELATED"/>
    <property type="match status" value="1"/>
</dbReference>
<evidence type="ECO:0000313" key="2">
    <source>
        <dbReference type="EMBL" id="KAH3673093.1"/>
    </source>
</evidence>
<dbReference type="InterPro" id="IPR036291">
    <property type="entry name" value="NAD(P)-bd_dom_sf"/>
</dbReference>
<comment type="caution">
    <text evidence="2">The sequence shown here is derived from an EMBL/GenBank/DDBJ whole genome shotgun (WGS) entry which is preliminary data.</text>
</comment>
<protein>
    <recommendedName>
        <fullName evidence="1">NAD(P)-binding domain-containing protein</fullName>
    </recommendedName>
</protein>
<accession>A0A9P8PIU2</accession>
<dbReference type="Proteomes" id="UP000769528">
    <property type="component" value="Unassembled WGS sequence"/>
</dbReference>
<gene>
    <name evidence="2" type="ORF">WICMUC_003926</name>
</gene>
<dbReference type="Pfam" id="PF13460">
    <property type="entry name" value="NAD_binding_10"/>
    <property type="match status" value="1"/>
</dbReference>
<dbReference type="EMBL" id="JAEUBF010001057">
    <property type="protein sequence ID" value="KAH3673093.1"/>
    <property type="molecule type" value="Genomic_DNA"/>
</dbReference>
<dbReference type="InterPro" id="IPR016040">
    <property type="entry name" value="NAD(P)-bd_dom"/>
</dbReference>
<name>A0A9P8PIU2_9ASCO</name>
<reference evidence="2" key="1">
    <citation type="journal article" date="2021" name="Open Biol.">
        <title>Shared evolutionary footprints suggest mitochondrial oxidative damage underlies multiple complex I losses in fungi.</title>
        <authorList>
            <person name="Schikora-Tamarit M.A."/>
            <person name="Marcet-Houben M."/>
            <person name="Nosek J."/>
            <person name="Gabaldon T."/>
        </authorList>
    </citation>
    <scope>NUCLEOTIDE SEQUENCE</scope>
    <source>
        <strain evidence="2">CBS6341</strain>
    </source>
</reference>
<feature type="domain" description="NAD(P)-binding" evidence="1">
    <location>
        <begin position="9"/>
        <end position="206"/>
    </location>
</feature>